<organism evidence="1">
    <name type="scientific">viral metagenome</name>
    <dbReference type="NCBI Taxonomy" id="1070528"/>
    <lineage>
        <taxon>unclassified sequences</taxon>
        <taxon>metagenomes</taxon>
        <taxon>organismal metagenomes</taxon>
    </lineage>
</organism>
<accession>A0A6H2A5Q4</accession>
<dbReference type="EMBL" id="MT144545">
    <property type="protein sequence ID" value="QJA54865.1"/>
    <property type="molecule type" value="Genomic_DNA"/>
</dbReference>
<name>A0A6H2A5Q4_9ZZZZ</name>
<evidence type="ECO:0000313" key="1">
    <source>
        <dbReference type="EMBL" id="QJA54865.1"/>
    </source>
</evidence>
<dbReference type="AlphaFoldDB" id="A0A6H2A5Q4"/>
<gene>
    <name evidence="1" type="ORF">TM448A06044_0006</name>
</gene>
<reference evidence="1" key="1">
    <citation type="submission" date="2020-03" db="EMBL/GenBank/DDBJ databases">
        <title>The deep terrestrial virosphere.</title>
        <authorList>
            <person name="Holmfeldt K."/>
            <person name="Nilsson E."/>
            <person name="Simone D."/>
            <person name="Lopez-Fernandez M."/>
            <person name="Wu X."/>
            <person name="de Brujin I."/>
            <person name="Lundin D."/>
            <person name="Andersson A."/>
            <person name="Bertilsson S."/>
            <person name="Dopson M."/>
        </authorList>
    </citation>
    <scope>NUCLEOTIDE SEQUENCE</scope>
    <source>
        <strain evidence="1">TM448A06044</strain>
    </source>
</reference>
<protein>
    <submittedName>
        <fullName evidence="1">Uncharacterized protein</fullName>
    </submittedName>
</protein>
<proteinExistence type="predicted"/>
<sequence>MNIQEFANLVSEQQKLAYAKRGNTFDPEKYCATRVIPGKKYTKVDVGSSGKFMIDSDGNIFGIKGYGVIHRGHHYGTLNTVNQYFWGEYHPIKIK</sequence>